<gene>
    <name evidence="5" type="ORF">SAMN05192576_1781</name>
</gene>
<evidence type="ECO:0000259" key="4">
    <source>
        <dbReference type="PROSITE" id="PS51000"/>
    </source>
</evidence>
<dbReference type="InterPro" id="IPR014036">
    <property type="entry name" value="DeoR-like_C"/>
</dbReference>
<proteinExistence type="predicted"/>
<dbReference type="GO" id="GO:0003700">
    <property type="term" value="F:DNA-binding transcription factor activity"/>
    <property type="evidence" value="ECO:0007669"/>
    <property type="project" value="InterPro"/>
</dbReference>
<reference evidence="5 6" key="1">
    <citation type="submission" date="2016-10" db="EMBL/GenBank/DDBJ databases">
        <authorList>
            <person name="de Groot N.N."/>
        </authorList>
    </citation>
    <scope>NUCLEOTIDE SEQUENCE [LARGE SCALE GENOMIC DNA]</scope>
    <source>
        <strain evidence="5 6">CGMCC 1.11147</strain>
    </source>
</reference>
<keyword evidence="2" id="KW-0238">DNA-binding</keyword>
<dbReference type="SMART" id="SM01134">
    <property type="entry name" value="DeoRC"/>
    <property type="match status" value="1"/>
</dbReference>
<evidence type="ECO:0000256" key="2">
    <source>
        <dbReference type="ARBA" id="ARBA00023125"/>
    </source>
</evidence>
<dbReference type="Pfam" id="PF00455">
    <property type="entry name" value="DeoRC"/>
    <property type="match status" value="1"/>
</dbReference>
<organism evidence="5 6">
    <name type="scientific">Nocardioides szechwanensis</name>
    <dbReference type="NCBI Taxonomy" id="1005944"/>
    <lineage>
        <taxon>Bacteria</taxon>
        <taxon>Bacillati</taxon>
        <taxon>Actinomycetota</taxon>
        <taxon>Actinomycetes</taxon>
        <taxon>Propionibacteriales</taxon>
        <taxon>Nocardioidaceae</taxon>
        <taxon>Nocardioides</taxon>
    </lineage>
</organism>
<name>A0A1G9ZN40_9ACTN</name>
<protein>
    <submittedName>
        <fullName evidence="5">Transcriptional regulator, DeoR family</fullName>
    </submittedName>
</protein>
<dbReference type="PROSITE" id="PS00894">
    <property type="entry name" value="HTH_DEOR_1"/>
    <property type="match status" value="1"/>
</dbReference>
<dbReference type="PRINTS" id="PR00037">
    <property type="entry name" value="HTHLACR"/>
</dbReference>
<evidence type="ECO:0000313" key="5">
    <source>
        <dbReference type="EMBL" id="SDN22411.1"/>
    </source>
</evidence>
<accession>A0A1G9ZN40</accession>
<dbReference type="SUPFAM" id="SSF100950">
    <property type="entry name" value="NagB/RpiA/CoA transferase-like"/>
    <property type="match status" value="1"/>
</dbReference>
<dbReference type="InterPro" id="IPR050313">
    <property type="entry name" value="Carb_Metab_HTH_regulators"/>
</dbReference>
<dbReference type="STRING" id="1005944.SAMN05192576_1781"/>
<dbReference type="SUPFAM" id="SSF46785">
    <property type="entry name" value="Winged helix' DNA-binding domain"/>
    <property type="match status" value="1"/>
</dbReference>
<dbReference type="Proteomes" id="UP000199004">
    <property type="component" value="Unassembled WGS sequence"/>
</dbReference>
<dbReference type="InterPro" id="IPR036390">
    <property type="entry name" value="WH_DNA-bd_sf"/>
</dbReference>
<dbReference type="InterPro" id="IPR037171">
    <property type="entry name" value="NagB/RpiA_transferase-like"/>
</dbReference>
<keyword evidence="3" id="KW-0804">Transcription</keyword>
<dbReference type="Gene3D" id="3.40.50.1360">
    <property type="match status" value="1"/>
</dbReference>
<feature type="domain" description="HTH deoR-type" evidence="4">
    <location>
        <begin position="26"/>
        <end position="81"/>
    </location>
</feature>
<dbReference type="InterPro" id="IPR036388">
    <property type="entry name" value="WH-like_DNA-bd_sf"/>
</dbReference>
<evidence type="ECO:0000313" key="6">
    <source>
        <dbReference type="Proteomes" id="UP000199004"/>
    </source>
</evidence>
<dbReference type="PANTHER" id="PTHR30363:SF44">
    <property type="entry name" value="AGA OPERON TRANSCRIPTIONAL REPRESSOR-RELATED"/>
    <property type="match status" value="1"/>
</dbReference>
<dbReference type="InterPro" id="IPR018356">
    <property type="entry name" value="Tscrpt_reg_HTH_DeoR_CS"/>
</dbReference>
<dbReference type="PROSITE" id="PS51000">
    <property type="entry name" value="HTH_DEOR_2"/>
    <property type="match status" value="1"/>
</dbReference>
<dbReference type="SMART" id="SM00420">
    <property type="entry name" value="HTH_DEOR"/>
    <property type="match status" value="1"/>
</dbReference>
<keyword evidence="1" id="KW-0805">Transcription regulation</keyword>
<dbReference type="OrthoDB" id="7688673at2"/>
<dbReference type="AlphaFoldDB" id="A0A1G9ZN40"/>
<dbReference type="PANTHER" id="PTHR30363">
    <property type="entry name" value="HTH-TYPE TRANSCRIPTIONAL REGULATOR SRLR-RELATED"/>
    <property type="match status" value="1"/>
</dbReference>
<sequence length="285" mass="31653">MDRSSRHRTQDGRTIVSENPLHRLRPAERHDAITERVLTAGSMRIEELAEAFGVSAMTMHRDLDMLESRGVLRKSRGMVTALASSLVESGPEYRAREHRAAKAAIASAAFALVEPGQAIILDDSTTGLHLAKLLPQRQPLTVITNFERVITQLVGRPGIALISLGGQHYQWCDAYMGSLTLENLRMLRADILFMSTPAVIDDICFHQHHDAALIKKAMFESAGQRVLMLDHSKFEKRALHAHTSLTDFDTVIVDYETPPEHLERLQSKGVSVIIAEPRPPGRSTA</sequence>
<dbReference type="Pfam" id="PF08220">
    <property type="entry name" value="HTH_DeoR"/>
    <property type="match status" value="1"/>
</dbReference>
<evidence type="ECO:0000256" key="3">
    <source>
        <dbReference type="ARBA" id="ARBA00023163"/>
    </source>
</evidence>
<dbReference type="EMBL" id="FNIC01000002">
    <property type="protein sequence ID" value="SDN22411.1"/>
    <property type="molecule type" value="Genomic_DNA"/>
</dbReference>
<dbReference type="Gene3D" id="1.10.10.10">
    <property type="entry name" value="Winged helix-like DNA-binding domain superfamily/Winged helix DNA-binding domain"/>
    <property type="match status" value="1"/>
</dbReference>
<dbReference type="GO" id="GO:0003677">
    <property type="term" value="F:DNA binding"/>
    <property type="evidence" value="ECO:0007669"/>
    <property type="project" value="UniProtKB-KW"/>
</dbReference>
<evidence type="ECO:0000256" key="1">
    <source>
        <dbReference type="ARBA" id="ARBA00023015"/>
    </source>
</evidence>
<dbReference type="InterPro" id="IPR001034">
    <property type="entry name" value="DeoR_HTH"/>
</dbReference>
<keyword evidence="6" id="KW-1185">Reference proteome</keyword>